<evidence type="ECO:0000313" key="5">
    <source>
        <dbReference type="Proteomes" id="UP000078046"/>
    </source>
</evidence>
<feature type="transmembrane region" description="Helical" evidence="3">
    <location>
        <begin position="358"/>
        <end position="376"/>
    </location>
</feature>
<keyword evidence="1" id="KW-0547">Nucleotide-binding</keyword>
<reference evidence="4 5" key="1">
    <citation type="submission" date="2016-04" db="EMBL/GenBank/DDBJ databases">
        <title>The genome of Intoshia linei affirms orthonectids as highly simplified spiralians.</title>
        <authorList>
            <person name="Mikhailov K.V."/>
            <person name="Slusarev G.S."/>
            <person name="Nikitin M.A."/>
            <person name="Logacheva M.D."/>
            <person name="Penin A."/>
            <person name="Aleoshin V."/>
            <person name="Panchin Y.V."/>
        </authorList>
    </citation>
    <scope>NUCLEOTIDE SEQUENCE [LARGE SCALE GENOMIC DNA]</scope>
    <source>
        <strain evidence="4">Intl2013</strain>
        <tissue evidence="4">Whole animal</tissue>
    </source>
</reference>
<proteinExistence type="predicted"/>
<dbReference type="EMBL" id="LWCA01000097">
    <property type="protein sequence ID" value="OAF70938.1"/>
    <property type="molecule type" value="Genomic_DNA"/>
</dbReference>
<accession>A0A177B9H2</accession>
<feature type="transmembrane region" description="Helical" evidence="3">
    <location>
        <begin position="121"/>
        <end position="140"/>
    </location>
</feature>
<dbReference type="AlphaFoldDB" id="A0A177B9H2"/>
<dbReference type="GO" id="GO:0004016">
    <property type="term" value="F:adenylate cyclase activity"/>
    <property type="evidence" value="ECO:0007669"/>
    <property type="project" value="TreeGrafter"/>
</dbReference>
<keyword evidence="3" id="KW-1133">Transmembrane helix</keyword>
<sequence length="435" mass="52257">MNNPLDVRNEEIYFQKVPLNFITLHFKQKYIERLYVKYFAKNLFRINEMKILNNEFCDNKINEPIHQDLLKKESSNMTMKTNAIYKLYKIFLPKFNENTFKDDIPKMKRKLSINWAPLSNIIEHAIIFFVILLIMFCYILNFEYTKLHNVTIILFIFQILCIIICFISSIYEFYYGKMNLYKTKVFNIFFGLWGYNTVSLIIIMFPVLTLMYGYNCSNMIVNNSETLYILLIVVTVVLFIHFNIVTFWTKILAMIVVIFLIIYFMSFDVCKSVIEENKNNNSTIPILQIKNVTMLDYQNITIQNFSIKAIIPILIYSDMYEILKKPIEKYRIMTKDQFFHYPILYFGKINKHNKYIKIQLIVQFTSLLIIVIYINIQCEKLFRQSFYRSLLTLEHQHDIQKRRKYSRILLNKIIPEYVIKEFATKKSYSKDIGTI</sequence>
<gene>
    <name evidence="4" type="ORF">A3Q56_01277</name>
</gene>
<evidence type="ECO:0000256" key="1">
    <source>
        <dbReference type="ARBA" id="ARBA00022741"/>
    </source>
</evidence>
<dbReference type="GO" id="GO:0007189">
    <property type="term" value="P:adenylate cyclase-activating G protein-coupled receptor signaling pathway"/>
    <property type="evidence" value="ECO:0007669"/>
    <property type="project" value="TreeGrafter"/>
</dbReference>
<dbReference type="GO" id="GO:0005886">
    <property type="term" value="C:plasma membrane"/>
    <property type="evidence" value="ECO:0007669"/>
    <property type="project" value="TreeGrafter"/>
</dbReference>
<dbReference type="GO" id="GO:0000166">
    <property type="term" value="F:nucleotide binding"/>
    <property type="evidence" value="ECO:0007669"/>
    <property type="project" value="UniProtKB-KW"/>
</dbReference>
<feature type="transmembrane region" description="Helical" evidence="3">
    <location>
        <begin position="251"/>
        <end position="270"/>
    </location>
</feature>
<evidence type="ECO:0000256" key="2">
    <source>
        <dbReference type="ARBA" id="ARBA00023239"/>
    </source>
</evidence>
<protein>
    <submittedName>
        <fullName evidence="4">Uncharacterized protein</fullName>
    </submittedName>
</protein>
<comment type="caution">
    <text evidence="4">The sequence shown here is derived from an EMBL/GenBank/DDBJ whole genome shotgun (WGS) entry which is preliminary data.</text>
</comment>
<dbReference type="Proteomes" id="UP000078046">
    <property type="component" value="Unassembled WGS sequence"/>
</dbReference>
<dbReference type="PANTHER" id="PTHR45627">
    <property type="entry name" value="ADENYLATE CYCLASE TYPE 1"/>
    <property type="match status" value="1"/>
</dbReference>
<keyword evidence="2" id="KW-0456">Lyase</keyword>
<evidence type="ECO:0000256" key="3">
    <source>
        <dbReference type="SAM" id="Phobius"/>
    </source>
</evidence>
<evidence type="ECO:0000313" key="4">
    <source>
        <dbReference type="EMBL" id="OAF70938.1"/>
    </source>
</evidence>
<feature type="transmembrane region" description="Helical" evidence="3">
    <location>
        <begin position="152"/>
        <end position="173"/>
    </location>
</feature>
<feature type="transmembrane region" description="Helical" evidence="3">
    <location>
        <begin position="226"/>
        <end position="245"/>
    </location>
</feature>
<keyword evidence="3" id="KW-0812">Transmembrane</keyword>
<name>A0A177B9H2_9BILA</name>
<organism evidence="4 5">
    <name type="scientific">Intoshia linei</name>
    <dbReference type="NCBI Taxonomy" id="1819745"/>
    <lineage>
        <taxon>Eukaryota</taxon>
        <taxon>Metazoa</taxon>
        <taxon>Spiralia</taxon>
        <taxon>Lophotrochozoa</taxon>
        <taxon>Mesozoa</taxon>
        <taxon>Orthonectida</taxon>
        <taxon>Rhopaluridae</taxon>
        <taxon>Intoshia</taxon>
    </lineage>
</organism>
<dbReference type="PANTHER" id="PTHR45627:SF12">
    <property type="entry name" value="ADENYLATE CYCLASE TYPE 2"/>
    <property type="match status" value="1"/>
</dbReference>
<feature type="transmembrane region" description="Helical" evidence="3">
    <location>
        <begin position="193"/>
        <end position="214"/>
    </location>
</feature>
<keyword evidence="3" id="KW-0472">Membrane</keyword>
<keyword evidence="5" id="KW-1185">Reference proteome</keyword>